<feature type="compositionally biased region" description="Low complexity" evidence="1">
    <location>
        <begin position="450"/>
        <end position="464"/>
    </location>
</feature>
<feature type="compositionally biased region" description="Polar residues" evidence="1">
    <location>
        <begin position="862"/>
        <end position="880"/>
    </location>
</feature>
<sequence>MSGYNTNDIGSNGNQGGPHNIGNEQPYPLNHEPFGAIRHSLVSERALTTSGAANPSVDFLDPPFQMPSFGFQDMPGGDQFPDYHTNNSGYNVNPQIPAHYHVDGTLINHDQVPQWPIDSNQHQAQDPSYNFGQQQTQIQGNYTSTLEHFTPQQAFIDLPSQAPPINFDQPFSMPVYAPNNNGHDISQQIPAQFQLGETPTYCGQQPQMPVNQTNFNGANNHEQAYQGMATTAVSSFASLSAQEQDAEFQHFVQQRLALGETQMMEPGTFKSWYIGQQVKGKNTPTLEHGVTPLHPSLVFNNNVPIQQPMIPLYDQEYTQPPAMIYQNTGEGLTNGFQHMMGPSTTLSGQAMRPNNEQYLQQPRKSINSEMRTRRTSLAVASAGKSILPGSSRSMLRPVLQRTTTIPASPSTTERPAPPSTTRAQAPPSITRAQAPPTITTMPAPSSTIRAQAPPSITTTPAPSSNIRAQAPPSITTMPAPSSTTALPAVTRRNRKTQNVNPQQMGNRTCATGKKNSQEQETEATPSNQRRAISIDQILGAAAGKYTVSFSKLPEVGAFDDPYHNDIYHYMDAQIEALGVKDQKPDKKVYMLRNEDSVVIVKMALGELLRQFIALSLEISSDARQSLKNFAVIKNIRHDSIKSLEFAPKSHFVEKVKVARGTEQTAQLAKDDVPACATHALMCATTQNDLNGTEVKGSWSLYTKTAFVDRSTPLKYAIGLKIEVAEIGDRHARDNQLIYERSLPSNITGEPLWADILDLFKIQAAEWGMNTSIEDPPTCQTSTSASPSNQQQIDTEEQWPVSEPVQGQRARTGQSITPEPLTVRGEKRKRQEQPEIHASPLICASSSEAFNSSSSQAFNSSSDKGNSPTSNTSTDKTSVSPQPVAGAPRLSDDSRRIKRSKNGHEMGSLEGGTGMKKSLPSSIQPPTDRISQDDHMHPVRSPSEIVRSPFTTETQCRMPAQVSGQADESFPGAQVAPSRQGMLLANNGRPYQYTISELTQPSRTFPAQSNKPKQVQARLLRQPTAEELAPYIPYVASRWKRSFPAEKK</sequence>
<feature type="region of interest" description="Disordered" evidence="1">
    <location>
        <begin position="1"/>
        <end position="32"/>
    </location>
</feature>
<dbReference type="AlphaFoldDB" id="A0A4Z1EQG8"/>
<dbReference type="EMBL" id="PQXH01000067">
    <property type="protein sequence ID" value="TGO13559.1"/>
    <property type="molecule type" value="Genomic_DNA"/>
</dbReference>
<dbReference type="Proteomes" id="UP000297777">
    <property type="component" value="Unassembled WGS sequence"/>
</dbReference>
<feature type="compositionally biased region" description="Polar residues" evidence="1">
    <location>
        <begin position="436"/>
        <end position="449"/>
    </location>
</feature>
<evidence type="ECO:0000256" key="1">
    <source>
        <dbReference type="SAM" id="MobiDB-lite"/>
    </source>
</evidence>
<proteinExistence type="predicted"/>
<feature type="compositionally biased region" description="Polar residues" evidence="1">
    <location>
        <begin position="472"/>
        <end position="485"/>
    </location>
</feature>
<comment type="caution">
    <text evidence="2">The sequence shown here is derived from an EMBL/GenBank/DDBJ whole genome shotgun (WGS) entry which is preliminary data.</text>
</comment>
<feature type="compositionally biased region" description="Polar residues" evidence="1">
    <location>
        <begin position="400"/>
        <end position="423"/>
    </location>
</feature>
<feature type="compositionally biased region" description="Low complexity" evidence="1">
    <location>
        <begin position="851"/>
        <end position="861"/>
    </location>
</feature>
<feature type="region of interest" description="Disordered" evidence="1">
    <location>
        <begin position="770"/>
        <end position="837"/>
    </location>
</feature>
<feature type="region of interest" description="Disordered" evidence="1">
    <location>
        <begin position="384"/>
        <end position="528"/>
    </location>
</feature>
<evidence type="ECO:0000313" key="2">
    <source>
        <dbReference type="EMBL" id="TGO13559.1"/>
    </source>
</evidence>
<evidence type="ECO:0000313" key="3">
    <source>
        <dbReference type="Proteomes" id="UP000297777"/>
    </source>
</evidence>
<accession>A0A4Z1EQG8</accession>
<keyword evidence="3" id="KW-1185">Reference proteome</keyword>
<gene>
    <name evidence="2" type="ORF">BTUL_0067g00010</name>
</gene>
<feature type="region of interest" description="Disordered" evidence="1">
    <location>
        <begin position="851"/>
        <end position="949"/>
    </location>
</feature>
<feature type="compositionally biased region" description="Polar residues" evidence="1">
    <location>
        <begin position="770"/>
        <end position="792"/>
    </location>
</feature>
<name>A0A4Z1EQG8_9HELO</name>
<protein>
    <submittedName>
        <fullName evidence="2">Uncharacterized protein</fullName>
    </submittedName>
</protein>
<dbReference type="OrthoDB" id="3551671at2759"/>
<organism evidence="2 3">
    <name type="scientific">Botrytis tulipae</name>
    <dbReference type="NCBI Taxonomy" id="87230"/>
    <lineage>
        <taxon>Eukaryota</taxon>
        <taxon>Fungi</taxon>
        <taxon>Dikarya</taxon>
        <taxon>Ascomycota</taxon>
        <taxon>Pezizomycotina</taxon>
        <taxon>Leotiomycetes</taxon>
        <taxon>Helotiales</taxon>
        <taxon>Sclerotiniaceae</taxon>
        <taxon>Botrytis</taxon>
    </lineage>
</organism>
<feature type="compositionally biased region" description="Polar residues" evidence="1">
    <location>
        <begin position="1"/>
        <end position="12"/>
    </location>
</feature>
<feature type="compositionally biased region" description="Polar residues" evidence="1">
    <location>
        <begin position="496"/>
        <end position="509"/>
    </location>
</feature>
<reference evidence="2 3" key="1">
    <citation type="submission" date="2017-12" db="EMBL/GenBank/DDBJ databases">
        <title>Comparative genomics of Botrytis spp.</title>
        <authorList>
            <person name="Valero-Jimenez C.A."/>
            <person name="Tapia P."/>
            <person name="Veloso J."/>
            <person name="Silva-Moreno E."/>
            <person name="Staats M."/>
            <person name="Valdes J.H."/>
            <person name="Van Kan J.A.L."/>
        </authorList>
    </citation>
    <scope>NUCLEOTIDE SEQUENCE [LARGE SCALE GENOMIC DNA]</scope>
    <source>
        <strain evidence="2 3">Bt9001</strain>
    </source>
</reference>